<feature type="compositionally biased region" description="Polar residues" evidence="1">
    <location>
        <begin position="34"/>
        <end position="45"/>
    </location>
</feature>
<reference evidence="2 3" key="1">
    <citation type="journal article" date="2014" name="Nat. Commun.">
        <title>Klebsormidium flaccidum genome reveals primary factors for plant terrestrial adaptation.</title>
        <authorList>
            <person name="Hori K."/>
            <person name="Maruyama F."/>
            <person name="Fujisawa T."/>
            <person name="Togashi T."/>
            <person name="Yamamoto N."/>
            <person name="Seo M."/>
            <person name="Sato S."/>
            <person name="Yamada T."/>
            <person name="Mori H."/>
            <person name="Tajima N."/>
            <person name="Moriyama T."/>
            <person name="Ikeuchi M."/>
            <person name="Watanabe M."/>
            <person name="Wada H."/>
            <person name="Kobayashi K."/>
            <person name="Saito M."/>
            <person name="Masuda T."/>
            <person name="Sasaki-Sekimoto Y."/>
            <person name="Mashiguchi K."/>
            <person name="Awai K."/>
            <person name="Shimojima M."/>
            <person name="Masuda S."/>
            <person name="Iwai M."/>
            <person name="Nobusawa T."/>
            <person name="Narise T."/>
            <person name="Kondo S."/>
            <person name="Saito H."/>
            <person name="Sato R."/>
            <person name="Murakawa M."/>
            <person name="Ihara Y."/>
            <person name="Oshima-Yamada Y."/>
            <person name="Ohtaka K."/>
            <person name="Satoh M."/>
            <person name="Sonobe K."/>
            <person name="Ishii M."/>
            <person name="Ohtani R."/>
            <person name="Kanamori-Sato M."/>
            <person name="Honoki R."/>
            <person name="Miyazaki D."/>
            <person name="Mochizuki H."/>
            <person name="Umetsu J."/>
            <person name="Higashi K."/>
            <person name="Shibata D."/>
            <person name="Kamiya Y."/>
            <person name="Sato N."/>
            <person name="Nakamura Y."/>
            <person name="Tabata S."/>
            <person name="Ida S."/>
            <person name="Kurokawa K."/>
            <person name="Ohta H."/>
        </authorList>
    </citation>
    <scope>NUCLEOTIDE SEQUENCE [LARGE SCALE GENOMIC DNA]</scope>
    <source>
        <strain evidence="2 3">NIES-2285</strain>
    </source>
</reference>
<dbReference type="AlphaFoldDB" id="A0A1Y1IW60"/>
<evidence type="ECO:0000313" key="3">
    <source>
        <dbReference type="Proteomes" id="UP000054558"/>
    </source>
</evidence>
<dbReference type="EMBL" id="DF238710">
    <property type="protein sequence ID" value="GAQ93651.1"/>
    <property type="molecule type" value="Genomic_DNA"/>
</dbReference>
<accession>A0A1Y1IW60</accession>
<dbReference type="Proteomes" id="UP000054558">
    <property type="component" value="Unassembled WGS sequence"/>
</dbReference>
<sequence>MAIEDMSSSVWMEYRQSRLLEQNGCSAEKPPWTPNGTHPTSQGADSESIKLADNHNVALEDAPSFKTATLQ</sequence>
<feature type="region of interest" description="Disordered" evidence="1">
    <location>
        <begin position="22"/>
        <end position="71"/>
    </location>
</feature>
<gene>
    <name evidence="2" type="ORF">KFL_017610010</name>
</gene>
<evidence type="ECO:0000313" key="2">
    <source>
        <dbReference type="EMBL" id="GAQ93651.1"/>
    </source>
</evidence>
<organism evidence="2 3">
    <name type="scientific">Klebsormidium nitens</name>
    <name type="common">Green alga</name>
    <name type="synonym">Ulothrix nitens</name>
    <dbReference type="NCBI Taxonomy" id="105231"/>
    <lineage>
        <taxon>Eukaryota</taxon>
        <taxon>Viridiplantae</taxon>
        <taxon>Streptophyta</taxon>
        <taxon>Klebsormidiophyceae</taxon>
        <taxon>Klebsormidiales</taxon>
        <taxon>Klebsormidiaceae</taxon>
        <taxon>Klebsormidium</taxon>
    </lineage>
</organism>
<proteinExistence type="predicted"/>
<evidence type="ECO:0000256" key="1">
    <source>
        <dbReference type="SAM" id="MobiDB-lite"/>
    </source>
</evidence>
<feature type="non-terminal residue" evidence="2">
    <location>
        <position position="71"/>
    </location>
</feature>
<keyword evidence="3" id="KW-1185">Reference proteome</keyword>
<protein>
    <submittedName>
        <fullName evidence="2">Uncharacterized protein</fullName>
    </submittedName>
</protein>
<name>A0A1Y1IW60_KLENI</name>